<dbReference type="InterPro" id="IPR010982">
    <property type="entry name" value="Lambda_DNA-bd_dom_sf"/>
</dbReference>
<dbReference type="SUPFAM" id="SSF47413">
    <property type="entry name" value="lambda repressor-like DNA-binding domains"/>
    <property type="match status" value="1"/>
</dbReference>
<dbReference type="PROSITE" id="PS50943">
    <property type="entry name" value="HTH_CROC1"/>
    <property type="match status" value="1"/>
</dbReference>
<dbReference type="EMBL" id="JACHOQ010000016">
    <property type="protein sequence ID" value="MBB5741459.1"/>
    <property type="molecule type" value="Genomic_DNA"/>
</dbReference>
<dbReference type="Proteomes" id="UP000527324">
    <property type="component" value="Unassembled WGS sequence"/>
</dbReference>
<dbReference type="AlphaFoldDB" id="A0A7W9C9C7"/>
<protein>
    <submittedName>
        <fullName evidence="2">Transcriptional regulator with XRE-family HTH domain</fullName>
    </submittedName>
</protein>
<dbReference type="GO" id="GO:0003677">
    <property type="term" value="F:DNA binding"/>
    <property type="evidence" value="ECO:0007669"/>
    <property type="project" value="InterPro"/>
</dbReference>
<gene>
    <name evidence="2" type="ORF">GGQ93_003202</name>
</gene>
<evidence type="ECO:0000313" key="2">
    <source>
        <dbReference type="EMBL" id="MBB5741459.1"/>
    </source>
</evidence>
<accession>A0A7W9C9C7</accession>
<dbReference type="InterPro" id="IPR001387">
    <property type="entry name" value="Cro/C1-type_HTH"/>
</dbReference>
<comment type="caution">
    <text evidence="2">The sequence shown here is derived from an EMBL/GenBank/DDBJ whole genome shotgun (WGS) entry which is preliminary data.</text>
</comment>
<name>A0A7W9C9C7_9CAUL</name>
<dbReference type="Gene3D" id="1.10.260.40">
    <property type="entry name" value="lambda repressor-like DNA-binding domains"/>
    <property type="match status" value="1"/>
</dbReference>
<proteinExistence type="predicted"/>
<reference evidence="2 3" key="1">
    <citation type="submission" date="2020-08" db="EMBL/GenBank/DDBJ databases">
        <title>Genomic Encyclopedia of Type Strains, Phase IV (KMG-IV): sequencing the most valuable type-strain genomes for metagenomic binning, comparative biology and taxonomic classification.</title>
        <authorList>
            <person name="Goeker M."/>
        </authorList>
    </citation>
    <scope>NUCLEOTIDE SEQUENCE [LARGE SCALE GENOMIC DNA]</scope>
    <source>
        <strain evidence="2 3">DSM 4731</strain>
    </source>
</reference>
<organism evidence="2 3">
    <name type="scientific">Brevundimonas aurantiaca</name>
    <dbReference type="NCBI Taxonomy" id="74316"/>
    <lineage>
        <taxon>Bacteria</taxon>
        <taxon>Pseudomonadati</taxon>
        <taxon>Pseudomonadota</taxon>
        <taxon>Alphaproteobacteria</taxon>
        <taxon>Caulobacterales</taxon>
        <taxon>Caulobacteraceae</taxon>
        <taxon>Brevundimonas</taxon>
    </lineage>
</organism>
<dbReference type="RefSeq" id="WP_066552804.1">
    <property type="nucleotide sequence ID" value="NZ_CAJFZW010000046.1"/>
</dbReference>
<evidence type="ECO:0000259" key="1">
    <source>
        <dbReference type="PROSITE" id="PS50943"/>
    </source>
</evidence>
<dbReference type="CDD" id="cd00093">
    <property type="entry name" value="HTH_XRE"/>
    <property type="match status" value="1"/>
</dbReference>
<keyword evidence="3" id="KW-1185">Reference proteome</keyword>
<feature type="domain" description="HTH cro/C1-type" evidence="1">
    <location>
        <begin position="7"/>
        <end position="42"/>
    </location>
</feature>
<evidence type="ECO:0000313" key="3">
    <source>
        <dbReference type="Proteomes" id="UP000527324"/>
    </source>
</evidence>
<sequence>MLDTDAIRRRISELGLSQAQVAIACGMTQPHLSKILSNAVKPGKKATSALEAWLSGEKATSTVDQLGRLAARLEATTPAKRMHVMQFLATLERLL</sequence>